<dbReference type="EMBL" id="CM042052">
    <property type="protein sequence ID" value="KAI3719804.1"/>
    <property type="molecule type" value="Genomic_DNA"/>
</dbReference>
<evidence type="ECO:0000313" key="2">
    <source>
        <dbReference type="Proteomes" id="UP001055879"/>
    </source>
</evidence>
<comment type="caution">
    <text evidence="1">The sequence shown here is derived from an EMBL/GenBank/DDBJ whole genome shotgun (WGS) entry which is preliminary data.</text>
</comment>
<sequence length="83" mass="9661">MQVLDLEEQLLELRIKRAQLLAEQKQASNRALPESSQWVKAKCLKDNEGQEVKWIIISASPIFQYPFIQFTIGYKINRKLSQA</sequence>
<reference evidence="1 2" key="2">
    <citation type="journal article" date="2022" name="Mol. Ecol. Resour.">
        <title>The genomes of chicory, endive, great burdock and yacon provide insights into Asteraceae paleo-polyploidization history and plant inulin production.</title>
        <authorList>
            <person name="Fan W."/>
            <person name="Wang S."/>
            <person name="Wang H."/>
            <person name="Wang A."/>
            <person name="Jiang F."/>
            <person name="Liu H."/>
            <person name="Zhao H."/>
            <person name="Xu D."/>
            <person name="Zhang Y."/>
        </authorList>
    </citation>
    <scope>NUCLEOTIDE SEQUENCE [LARGE SCALE GENOMIC DNA]</scope>
    <source>
        <strain evidence="2">cv. Niubang</strain>
    </source>
</reference>
<gene>
    <name evidence="1" type="ORF">L6452_20709</name>
</gene>
<reference evidence="2" key="1">
    <citation type="journal article" date="2022" name="Mol. Ecol. Resour.">
        <title>The genomes of chicory, endive, great burdock and yacon provide insights into Asteraceae palaeo-polyploidization history and plant inulin production.</title>
        <authorList>
            <person name="Fan W."/>
            <person name="Wang S."/>
            <person name="Wang H."/>
            <person name="Wang A."/>
            <person name="Jiang F."/>
            <person name="Liu H."/>
            <person name="Zhao H."/>
            <person name="Xu D."/>
            <person name="Zhang Y."/>
        </authorList>
    </citation>
    <scope>NUCLEOTIDE SEQUENCE [LARGE SCALE GENOMIC DNA]</scope>
    <source>
        <strain evidence="2">cv. Niubang</strain>
    </source>
</reference>
<keyword evidence="2" id="KW-1185">Reference proteome</keyword>
<evidence type="ECO:0000313" key="1">
    <source>
        <dbReference type="EMBL" id="KAI3719804.1"/>
    </source>
</evidence>
<dbReference type="Proteomes" id="UP001055879">
    <property type="component" value="Linkage Group LG06"/>
</dbReference>
<protein>
    <submittedName>
        <fullName evidence="1">Uncharacterized protein</fullName>
    </submittedName>
</protein>
<proteinExistence type="predicted"/>
<organism evidence="1 2">
    <name type="scientific">Arctium lappa</name>
    <name type="common">Greater burdock</name>
    <name type="synonym">Lappa major</name>
    <dbReference type="NCBI Taxonomy" id="4217"/>
    <lineage>
        <taxon>Eukaryota</taxon>
        <taxon>Viridiplantae</taxon>
        <taxon>Streptophyta</taxon>
        <taxon>Embryophyta</taxon>
        <taxon>Tracheophyta</taxon>
        <taxon>Spermatophyta</taxon>
        <taxon>Magnoliopsida</taxon>
        <taxon>eudicotyledons</taxon>
        <taxon>Gunneridae</taxon>
        <taxon>Pentapetalae</taxon>
        <taxon>asterids</taxon>
        <taxon>campanulids</taxon>
        <taxon>Asterales</taxon>
        <taxon>Asteraceae</taxon>
        <taxon>Carduoideae</taxon>
        <taxon>Cardueae</taxon>
        <taxon>Arctiinae</taxon>
        <taxon>Arctium</taxon>
    </lineage>
</organism>
<accession>A0ACB9BB97</accession>
<name>A0ACB9BB97_ARCLA</name>